<dbReference type="RefSeq" id="WP_193497172.1">
    <property type="nucleotide sequence ID" value="NZ_CP063169.1"/>
</dbReference>
<evidence type="ECO:0000313" key="6">
    <source>
        <dbReference type="Proteomes" id="UP000593758"/>
    </source>
</evidence>
<dbReference type="Proteomes" id="UP000593758">
    <property type="component" value="Chromosome"/>
</dbReference>
<keyword evidence="1" id="KW-0805">Transcription regulation</keyword>
<gene>
    <name evidence="5" type="ORF">IM660_18195</name>
</gene>
<dbReference type="InterPro" id="IPR036390">
    <property type="entry name" value="WH_DNA-bd_sf"/>
</dbReference>
<keyword evidence="6" id="KW-1185">Reference proteome</keyword>
<keyword evidence="2" id="KW-0238">DNA-binding</keyword>
<dbReference type="KEGG" id="halt:IM660_18195"/>
<dbReference type="InterPro" id="IPR002577">
    <property type="entry name" value="HTH_HxlR"/>
</dbReference>
<proteinExistence type="predicted"/>
<evidence type="ECO:0000256" key="3">
    <source>
        <dbReference type="ARBA" id="ARBA00023163"/>
    </source>
</evidence>
<evidence type="ECO:0000259" key="4">
    <source>
        <dbReference type="PROSITE" id="PS51118"/>
    </source>
</evidence>
<keyword evidence="3" id="KW-0804">Transcription</keyword>
<name>A0A7M1SU79_9MICO</name>
<dbReference type="EMBL" id="CP063169">
    <property type="protein sequence ID" value="QOR70494.1"/>
    <property type="molecule type" value="Genomic_DNA"/>
</dbReference>
<accession>A0A7M1SU79</accession>
<organism evidence="5 6">
    <name type="scientific">Ruania alkalisoli</name>
    <dbReference type="NCBI Taxonomy" id="2779775"/>
    <lineage>
        <taxon>Bacteria</taxon>
        <taxon>Bacillati</taxon>
        <taxon>Actinomycetota</taxon>
        <taxon>Actinomycetes</taxon>
        <taxon>Micrococcales</taxon>
        <taxon>Ruaniaceae</taxon>
        <taxon>Ruania</taxon>
    </lineage>
</organism>
<sequence length="135" mass="15389">MVTMTAQERRELEREAFDAYLSNCPSRQLLDRISNKWVTLVICALGEEGTMRYSEIARRLAGVSQKMLTQTLRSLERDGLVMREVTPSVPVRVDYSLTALGNSLLGTIQHVKSWAEEHMTGVDEARRRYDGRSVQ</sequence>
<dbReference type="Pfam" id="PF01638">
    <property type="entry name" value="HxlR"/>
    <property type="match status" value="1"/>
</dbReference>
<dbReference type="PROSITE" id="PS51118">
    <property type="entry name" value="HTH_HXLR"/>
    <property type="match status" value="1"/>
</dbReference>
<dbReference type="AlphaFoldDB" id="A0A7M1SU79"/>
<dbReference type="PANTHER" id="PTHR33204">
    <property type="entry name" value="TRANSCRIPTIONAL REGULATOR, MARR FAMILY"/>
    <property type="match status" value="1"/>
</dbReference>
<dbReference type="PANTHER" id="PTHR33204:SF37">
    <property type="entry name" value="HTH-TYPE TRANSCRIPTIONAL REGULATOR YODB"/>
    <property type="match status" value="1"/>
</dbReference>
<feature type="domain" description="HTH hxlR-type" evidence="4">
    <location>
        <begin position="24"/>
        <end position="123"/>
    </location>
</feature>
<evidence type="ECO:0000256" key="1">
    <source>
        <dbReference type="ARBA" id="ARBA00023015"/>
    </source>
</evidence>
<evidence type="ECO:0000256" key="2">
    <source>
        <dbReference type="ARBA" id="ARBA00023125"/>
    </source>
</evidence>
<reference evidence="5 6" key="1">
    <citation type="submission" date="2020-10" db="EMBL/GenBank/DDBJ databases">
        <title>Haloactinobacterium sp. RN3S43, a bacterium isolated from saline soil.</title>
        <authorList>
            <person name="Sun J.-Q."/>
        </authorList>
    </citation>
    <scope>NUCLEOTIDE SEQUENCE [LARGE SCALE GENOMIC DNA]</scope>
    <source>
        <strain evidence="5 6">RN3S43</strain>
    </source>
</reference>
<dbReference type="SUPFAM" id="SSF46785">
    <property type="entry name" value="Winged helix' DNA-binding domain"/>
    <property type="match status" value="1"/>
</dbReference>
<dbReference type="InterPro" id="IPR036388">
    <property type="entry name" value="WH-like_DNA-bd_sf"/>
</dbReference>
<protein>
    <submittedName>
        <fullName evidence="5">Helix-turn-helix transcriptional regulator</fullName>
    </submittedName>
</protein>
<dbReference type="GO" id="GO:0003677">
    <property type="term" value="F:DNA binding"/>
    <property type="evidence" value="ECO:0007669"/>
    <property type="project" value="UniProtKB-KW"/>
</dbReference>
<evidence type="ECO:0000313" key="5">
    <source>
        <dbReference type="EMBL" id="QOR70494.1"/>
    </source>
</evidence>
<dbReference type="Gene3D" id="1.10.10.10">
    <property type="entry name" value="Winged helix-like DNA-binding domain superfamily/Winged helix DNA-binding domain"/>
    <property type="match status" value="1"/>
</dbReference>